<dbReference type="Pfam" id="PF07870">
    <property type="entry name" value="DUF1657"/>
    <property type="match status" value="1"/>
</dbReference>
<keyword evidence="5 7" id="KW-1133">Transmembrane helix</keyword>
<dbReference type="InterPro" id="IPR012452">
    <property type="entry name" value="DUF1657"/>
</dbReference>
<dbReference type="STRING" id="1601833.SAMN05518684_106103"/>
<feature type="transmembrane region" description="Helical" evidence="7">
    <location>
        <begin position="6"/>
        <end position="27"/>
    </location>
</feature>
<dbReference type="Gene3D" id="3.30.240.20">
    <property type="entry name" value="bsu07140 like domains"/>
    <property type="match status" value="2"/>
</dbReference>
<dbReference type="AlphaFoldDB" id="A0A1H9TVF1"/>
<proteinExistence type="inferred from homology"/>
<protein>
    <submittedName>
        <fullName evidence="9">Uncharacterized membrane protein YcaP, DUF421 family</fullName>
    </submittedName>
</protein>
<feature type="transmembrane region" description="Helical" evidence="7">
    <location>
        <begin position="39"/>
        <end position="58"/>
    </location>
</feature>
<organism evidence="9 10">
    <name type="scientific">Salipaludibacillus aurantiacus</name>
    <dbReference type="NCBI Taxonomy" id="1601833"/>
    <lineage>
        <taxon>Bacteria</taxon>
        <taxon>Bacillati</taxon>
        <taxon>Bacillota</taxon>
        <taxon>Bacilli</taxon>
        <taxon>Bacillales</taxon>
        <taxon>Bacillaceae</taxon>
    </lineage>
</organism>
<gene>
    <name evidence="9" type="ORF">SAMN05518684_106103</name>
</gene>
<evidence type="ECO:0000256" key="4">
    <source>
        <dbReference type="ARBA" id="ARBA00022692"/>
    </source>
</evidence>
<dbReference type="PANTHER" id="PTHR34582">
    <property type="entry name" value="UPF0702 TRANSMEMBRANE PROTEIN YCAP"/>
    <property type="match status" value="1"/>
</dbReference>
<reference evidence="10" key="1">
    <citation type="submission" date="2016-10" db="EMBL/GenBank/DDBJ databases">
        <authorList>
            <person name="Varghese N."/>
            <person name="Submissions S."/>
        </authorList>
    </citation>
    <scope>NUCLEOTIDE SEQUENCE [LARGE SCALE GENOMIC DNA]</scope>
    <source>
        <strain evidence="10">S9</strain>
    </source>
</reference>
<dbReference type="GO" id="GO:0005886">
    <property type="term" value="C:plasma membrane"/>
    <property type="evidence" value="ECO:0007669"/>
    <property type="project" value="UniProtKB-SubCell"/>
</dbReference>
<keyword evidence="4 7" id="KW-0812">Transmembrane</keyword>
<evidence type="ECO:0000256" key="7">
    <source>
        <dbReference type="SAM" id="Phobius"/>
    </source>
</evidence>
<evidence type="ECO:0000256" key="5">
    <source>
        <dbReference type="ARBA" id="ARBA00022989"/>
    </source>
</evidence>
<feature type="domain" description="YetF C-terminal" evidence="8">
    <location>
        <begin position="83"/>
        <end position="215"/>
    </location>
</feature>
<name>A0A1H9TVF1_9BACI</name>
<dbReference type="RefSeq" id="WP_245733029.1">
    <property type="nucleotide sequence ID" value="NZ_FOGT01000006.1"/>
</dbReference>
<evidence type="ECO:0000256" key="2">
    <source>
        <dbReference type="ARBA" id="ARBA00006448"/>
    </source>
</evidence>
<keyword evidence="6 7" id="KW-0472">Membrane</keyword>
<evidence type="ECO:0000313" key="9">
    <source>
        <dbReference type="EMBL" id="SES00964.1"/>
    </source>
</evidence>
<dbReference type="Proteomes" id="UP000198571">
    <property type="component" value="Unassembled WGS sequence"/>
</dbReference>
<dbReference type="InterPro" id="IPR023090">
    <property type="entry name" value="UPF0702_alpha/beta_dom_sf"/>
</dbReference>
<evidence type="ECO:0000259" key="8">
    <source>
        <dbReference type="Pfam" id="PF04239"/>
    </source>
</evidence>
<dbReference type="Pfam" id="PF04239">
    <property type="entry name" value="DUF421"/>
    <property type="match status" value="1"/>
</dbReference>
<keyword evidence="10" id="KW-1185">Reference proteome</keyword>
<dbReference type="InterPro" id="IPR007353">
    <property type="entry name" value="DUF421"/>
</dbReference>
<comment type="similarity">
    <text evidence="2">Belongs to the UPF0702 family.</text>
</comment>
<evidence type="ECO:0000313" key="10">
    <source>
        <dbReference type="Proteomes" id="UP000198571"/>
    </source>
</evidence>
<comment type="subcellular location">
    <subcellularLocation>
        <location evidence="1">Cell membrane</location>
        <topology evidence="1">Multi-pass membrane protein</topology>
    </subcellularLocation>
</comment>
<accession>A0A1H9TVF1</accession>
<sequence>MMEQWVEVALRSLAGFVILLVISRVFVRKPIGESSPFEFSLVGIVAIIIALGSFQLALPVRIPLTALAVWGILILGASLLNVKSAAFRSFVTGDGIPIIKDGKILEDNMKKQRLTTDELLKKLRSKDVFQYADVEFAVLEGNGELNILTKKEQQPITPKVLNKTVAPIKEPETVVMDGKILDEPLATRGLSRDWLHTELAKMNANLNNVFLAQVDEYGQLSIDLYDDIVQVPQPVELPLLGASIKKVQADLALYALDTENPEAKKMYKWCAKQMDEVDELLSPYTSQ</sequence>
<evidence type="ECO:0000256" key="1">
    <source>
        <dbReference type="ARBA" id="ARBA00004651"/>
    </source>
</evidence>
<evidence type="ECO:0000256" key="3">
    <source>
        <dbReference type="ARBA" id="ARBA00022475"/>
    </source>
</evidence>
<dbReference type="PANTHER" id="PTHR34582:SF7">
    <property type="entry name" value="UPF0702 TRANSMEMBRANE PROTEIN YDFS"/>
    <property type="match status" value="1"/>
</dbReference>
<evidence type="ECO:0000256" key="6">
    <source>
        <dbReference type="ARBA" id="ARBA00023136"/>
    </source>
</evidence>
<dbReference type="EMBL" id="FOGT01000006">
    <property type="protein sequence ID" value="SES00964.1"/>
    <property type="molecule type" value="Genomic_DNA"/>
</dbReference>
<feature type="transmembrane region" description="Helical" evidence="7">
    <location>
        <begin position="64"/>
        <end position="82"/>
    </location>
</feature>
<keyword evidence="3" id="KW-1003">Cell membrane</keyword>